<dbReference type="STRING" id="411945.GA0061102_10492"/>
<dbReference type="InterPro" id="IPR055438">
    <property type="entry name" value="AstE_AspA_cat"/>
</dbReference>
<dbReference type="EC" id="2.7.4.23" evidence="10"/>
<dbReference type="PANTHER" id="PTHR37326">
    <property type="entry name" value="BLL3975 PROTEIN"/>
    <property type="match status" value="1"/>
</dbReference>
<evidence type="ECO:0000256" key="4">
    <source>
        <dbReference type="ARBA" id="ARBA00022679"/>
    </source>
</evidence>
<dbReference type="Proteomes" id="UP000199435">
    <property type="component" value="Unassembled WGS sequence"/>
</dbReference>
<dbReference type="SUPFAM" id="SSF53187">
    <property type="entry name" value="Zn-dependent exopeptidases"/>
    <property type="match status" value="1"/>
</dbReference>
<sequence length="532" mass="56820">MKTAPSIPGRLVLIVGPSGAGKDTLIDLARRELVDNPRIRFVQRTITRPASVGEDHNPMDVASFEQAIGQGAFALHWEAHGLQYGLPIVIDQWLAAGDVVVANGSRAMLHEARYRYPQLTIVNITAPVDILARRLVERGRESIGSVCQRLTRAETHLVDGADVVHIDNSDLPEIAAGKLTALLATEPNHSSQQMEQAMPSTFDLDIDLNRDGRQNGYLRVKASSEHSPFGSIMVPISSIRRGSGPCVVVMGGCHGDEYEGQIIARLLLASLDPAKVTGQIIILPAANPAAVRAGRRFSPADNGNLNTAFPGKADGTATQRIAHFIESVLLPRSNLVVDIHSGGLPVEYCTSAMMSGAVSGARREKLISLAKAFGLPVAFFVDEEDATPSSVLGACDRVGVLNISAEIGGGGPVRQADLEQGFHGVLRMLQQAGVLSAVANCEQPMIEVALLRRLPVSATVFAPEAGLFEPKVDLARVVKAGQLAGYIHDVDIPWKPPMPVHFREGGIVLCRRLAVRAEMGDGLFKLGVPIPS</sequence>
<comment type="pathway">
    <text evidence="3 10">Metabolic intermediate biosynthesis; 5-phospho-alpha-D-ribose 1-diphosphate biosynthesis; 5-phospho-alpha-D-ribose 1-diphosphate from D-ribose 5-phosphate (route II): step 3/3.</text>
</comment>
<evidence type="ECO:0000313" key="13">
    <source>
        <dbReference type="Proteomes" id="UP000199435"/>
    </source>
</evidence>
<dbReference type="InterPro" id="IPR008145">
    <property type="entry name" value="GK/Ca_channel_bsu"/>
</dbReference>
<dbReference type="CDD" id="cd06252">
    <property type="entry name" value="M14_ASTE_ASPA-like"/>
    <property type="match status" value="1"/>
</dbReference>
<dbReference type="NCBIfam" id="TIGR02322">
    <property type="entry name" value="phosphon_PhnN"/>
    <property type="match status" value="1"/>
</dbReference>
<dbReference type="Pfam" id="PF24827">
    <property type="entry name" value="AstE_AspA_cat"/>
    <property type="match status" value="1"/>
</dbReference>
<reference evidence="13" key="1">
    <citation type="submission" date="2016-08" db="EMBL/GenBank/DDBJ databases">
        <authorList>
            <person name="Varghese N."/>
            <person name="Submissions Spin"/>
        </authorList>
    </citation>
    <scope>NUCLEOTIDE SEQUENCE [LARGE SCALE GENOMIC DNA]</scope>
    <source>
        <strain evidence="13">HAMBI 2971</strain>
    </source>
</reference>
<dbReference type="GO" id="GO:0006015">
    <property type="term" value="P:5-phosphoribose 1-diphosphate biosynthetic process"/>
    <property type="evidence" value="ECO:0007669"/>
    <property type="project" value="UniProtKB-UniRule"/>
</dbReference>
<dbReference type="Gene3D" id="3.40.630.10">
    <property type="entry name" value="Zn peptidases"/>
    <property type="match status" value="1"/>
</dbReference>
<evidence type="ECO:0000256" key="2">
    <source>
        <dbReference type="ARBA" id="ARBA00001947"/>
    </source>
</evidence>
<dbReference type="InterPro" id="IPR012699">
    <property type="entry name" value="PhnN"/>
</dbReference>
<keyword evidence="6 10" id="KW-0547">Nucleotide-binding</keyword>
<evidence type="ECO:0000256" key="9">
    <source>
        <dbReference type="ARBA" id="ARBA00022840"/>
    </source>
</evidence>
<evidence type="ECO:0000256" key="6">
    <source>
        <dbReference type="ARBA" id="ARBA00022741"/>
    </source>
</evidence>
<evidence type="ECO:0000256" key="10">
    <source>
        <dbReference type="HAMAP-Rule" id="MF_00836"/>
    </source>
</evidence>
<organism evidence="12 13">
    <name type="scientific">Rhizobium miluonense</name>
    <dbReference type="NCBI Taxonomy" id="411945"/>
    <lineage>
        <taxon>Bacteria</taxon>
        <taxon>Pseudomonadati</taxon>
        <taxon>Pseudomonadota</taxon>
        <taxon>Alphaproteobacteria</taxon>
        <taxon>Hyphomicrobiales</taxon>
        <taxon>Rhizobiaceae</taxon>
        <taxon>Rhizobium/Agrobacterium group</taxon>
        <taxon>Rhizobium</taxon>
    </lineage>
</organism>
<dbReference type="AlphaFoldDB" id="A0A1C3WZN8"/>
<evidence type="ECO:0000313" key="12">
    <source>
        <dbReference type="EMBL" id="SCB45458.1"/>
    </source>
</evidence>
<dbReference type="PROSITE" id="PS50052">
    <property type="entry name" value="GUANYLATE_KINASE_2"/>
    <property type="match status" value="1"/>
</dbReference>
<dbReference type="SUPFAM" id="SSF52540">
    <property type="entry name" value="P-loop containing nucleoside triphosphate hydrolases"/>
    <property type="match status" value="1"/>
</dbReference>
<dbReference type="HAMAP" id="MF_00836">
    <property type="entry name" value="PhnN"/>
    <property type="match status" value="1"/>
</dbReference>
<keyword evidence="13" id="KW-1185">Reference proteome</keyword>
<dbReference type="SMART" id="SM00072">
    <property type="entry name" value="GuKc"/>
    <property type="match status" value="1"/>
</dbReference>
<dbReference type="RefSeq" id="WP_092855156.1">
    <property type="nucleotide sequence ID" value="NZ_FMAH01000049.1"/>
</dbReference>
<keyword evidence="4 10" id="KW-0808">Transferase</keyword>
<accession>A0A1C3WZN8</accession>
<dbReference type="InterPro" id="IPR027417">
    <property type="entry name" value="P-loop_NTPase"/>
</dbReference>
<dbReference type="InterPro" id="IPR008144">
    <property type="entry name" value="Guanylate_kin-like_dom"/>
</dbReference>
<comment type="similarity">
    <text evidence="10">Belongs to the ribose 1,5-bisphosphokinase family.</text>
</comment>
<evidence type="ECO:0000256" key="1">
    <source>
        <dbReference type="ARBA" id="ARBA00000373"/>
    </source>
</evidence>
<feature type="binding site" evidence="10">
    <location>
        <begin position="16"/>
        <end position="23"/>
    </location>
    <ligand>
        <name>ATP</name>
        <dbReference type="ChEBI" id="CHEBI:30616"/>
    </ligand>
</feature>
<dbReference type="GO" id="GO:0019634">
    <property type="term" value="P:organic phosphonate metabolic process"/>
    <property type="evidence" value="ECO:0007669"/>
    <property type="project" value="UniProtKB-UniRule"/>
</dbReference>
<gene>
    <name evidence="10" type="primary">phnN</name>
    <name evidence="12" type="ORF">GA0061102_10492</name>
</gene>
<dbReference type="GO" id="GO:0016788">
    <property type="term" value="F:hydrolase activity, acting on ester bonds"/>
    <property type="evidence" value="ECO:0007669"/>
    <property type="project" value="InterPro"/>
</dbReference>
<keyword evidence="8" id="KW-0862">Zinc</keyword>
<protein>
    <recommendedName>
        <fullName evidence="10">Ribose 1,5-bisphosphate phosphokinase PhnN</fullName>
        <ecNumber evidence="10">2.7.4.23</ecNumber>
    </recommendedName>
    <alternativeName>
        <fullName evidence="10">Ribose 1,5-bisphosphokinase</fullName>
    </alternativeName>
</protein>
<dbReference type="EMBL" id="FMAH01000049">
    <property type="protein sequence ID" value="SCB45458.1"/>
    <property type="molecule type" value="Genomic_DNA"/>
</dbReference>
<keyword evidence="12" id="KW-0418">Kinase</keyword>
<comment type="cofactor">
    <cofactor evidence="2">
        <name>Zn(2+)</name>
        <dbReference type="ChEBI" id="CHEBI:29105"/>
    </cofactor>
</comment>
<evidence type="ECO:0000259" key="11">
    <source>
        <dbReference type="PROSITE" id="PS50052"/>
    </source>
</evidence>
<name>A0A1C3WZN8_9HYPH</name>
<dbReference type="UniPathway" id="UPA00087">
    <property type="reaction ID" value="UER00175"/>
</dbReference>
<dbReference type="InterPro" id="IPR053138">
    <property type="entry name" value="N-alpha-Ac-DABA_deacetylase"/>
</dbReference>
<comment type="catalytic activity">
    <reaction evidence="1 10">
        <text>alpha-D-ribose 1,5-bisphosphate + ATP = 5-phospho-alpha-D-ribose 1-diphosphate + ADP</text>
        <dbReference type="Rhea" id="RHEA:20109"/>
        <dbReference type="ChEBI" id="CHEBI:30616"/>
        <dbReference type="ChEBI" id="CHEBI:58017"/>
        <dbReference type="ChEBI" id="CHEBI:68688"/>
        <dbReference type="ChEBI" id="CHEBI:456216"/>
        <dbReference type="EC" id="2.7.4.23"/>
    </reaction>
</comment>
<dbReference type="Gene3D" id="3.40.50.300">
    <property type="entry name" value="P-loop containing nucleotide triphosphate hydrolases"/>
    <property type="match status" value="1"/>
</dbReference>
<dbReference type="OrthoDB" id="9782876at2"/>
<dbReference type="Gene3D" id="3.30.63.10">
    <property type="entry name" value="Guanylate Kinase phosphate binding domain"/>
    <property type="match status" value="1"/>
</dbReference>
<evidence type="ECO:0000256" key="8">
    <source>
        <dbReference type="ARBA" id="ARBA00022833"/>
    </source>
</evidence>
<proteinExistence type="inferred from homology"/>
<keyword evidence="7" id="KW-0378">Hydrolase</keyword>
<comment type="function">
    <text evidence="10">Catalyzes the phosphorylation of ribose 1,5-bisphosphate to 5-phospho-D-ribosyl alpha-1-diphosphate (PRPP).</text>
</comment>
<dbReference type="GO" id="GO:0005524">
    <property type="term" value="F:ATP binding"/>
    <property type="evidence" value="ECO:0007669"/>
    <property type="project" value="UniProtKB-KW"/>
</dbReference>
<keyword evidence="9 10" id="KW-0067">ATP-binding</keyword>
<dbReference type="PANTHER" id="PTHR37326:SF1">
    <property type="entry name" value="BLL3975 PROTEIN"/>
    <property type="match status" value="1"/>
</dbReference>
<feature type="domain" description="Guanylate kinase-like" evidence="11">
    <location>
        <begin position="9"/>
        <end position="184"/>
    </location>
</feature>
<evidence type="ECO:0000256" key="5">
    <source>
        <dbReference type="ARBA" id="ARBA00022723"/>
    </source>
</evidence>
<evidence type="ECO:0000256" key="7">
    <source>
        <dbReference type="ARBA" id="ARBA00022801"/>
    </source>
</evidence>
<dbReference type="GO" id="GO:0033863">
    <property type="term" value="F:ribose 1,5-bisphosphate phosphokinase activity"/>
    <property type="evidence" value="ECO:0007669"/>
    <property type="project" value="UniProtKB-UniRule"/>
</dbReference>
<keyword evidence="5" id="KW-0479">Metal-binding</keyword>
<evidence type="ECO:0000256" key="3">
    <source>
        <dbReference type="ARBA" id="ARBA00005069"/>
    </source>
</evidence>
<dbReference type="GO" id="GO:0046872">
    <property type="term" value="F:metal ion binding"/>
    <property type="evidence" value="ECO:0007669"/>
    <property type="project" value="UniProtKB-KW"/>
</dbReference>